<dbReference type="EMBL" id="RRYP01011536">
    <property type="protein sequence ID" value="TNV77661.1"/>
    <property type="molecule type" value="Genomic_DNA"/>
</dbReference>
<dbReference type="OrthoDB" id="5981081at2759"/>
<comment type="caution">
    <text evidence="2">The sequence shown here is derived from an EMBL/GenBank/DDBJ whole genome shotgun (WGS) entry which is preliminary data.</text>
</comment>
<proteinExistence type="predicted"/>
<evidence type="ECO:0000259" key="1">
    <source>
        <dbReference type="Pfam" id="PF07534"/>
    </source>
</evidence>
<dbReference type="InterPro" id="IPR006571">
    <property type="entry name" value="TLDc_dom"/>
</dbReference>
<dbReference type="AlphaFoldDB" id="A0A8J8T128"/>
<accession>A0A8J8T128</accession>
<feature type="domain" description="TLDc" evidence="1">
    <location>
        <begin position="212"/>
        <end position="366"/>
    </location>
</feature>
<organism evidence="2 3">
    <name type="scientific">Halteria grandinella</name>
    <dbReference type="NCBI Taxonomy" id="5974"/>
    <lineage>
        <taxon>Eukaryota</taxon>
        <taxon>Sar</taxon>
        <taxon>Alveolata</taxon>
        <taxon>Ciliophora</taxon>
        <taxon>Intramacronucleata</taxon>
        <taxon>Spirotrichea</taxon>
        <taxon>Stichotrichia</taxon>
        <taxon>Sporadotrichida</taxon>
        <taxon>Halteriidae</taxon>
        <taxon>Halteria</taxon>
    </lineage>
</organism>
<keyword evidence="3" id="KW-1185">Reference proteome</keyword>
<name>A0A8J8T128_HALGN</name>
<dbReference type="Pfam" id="PF07534">
    <property type="entry name" value="TLD"/>
    <property type="match status" value="1"/>
</dbReference>
<reference evidence="2" key="1">
    <citation type="submission" date="2019-06" db="EMBL/GenBank/DDBJ databases">
        <authorList>
            <person name="Zheng W."/>
        </authorList>
    </citation>
    <scope>NUCLEOTIDE SEQUENCE</scope>
    <source>
        <strain evidence="2">QDHG01</strain>
    </source>
</reference>
<gene>
    <name evidence="2" type="ORF">FGO68_gene14559</name>
</gene>
<sequence length="369" mass="42999">MESAESLRCCVCKMKFDLTKRIPILTLCCEEVCCKDCWNQSLGQNCPLKCDGIIKDPQERPEILLHLLRAIEKKPEPSYVRCSLHLHQYCRWYEPFRKQLFCKKCESPGSPEQYEEFEREQVVKSTESMILWTAQVKQELEQIEKKLINVVRNEEPTSIDFLKISEQILEWKGWNGSKIRGYYQFHDRAKVLGNSSLLNSLSDKDYDLIKEGLRGKDFMLKPRYQATRDGFLSSVFQEKMDGCPKYLLVIKSSQDKIFGAYGAKTFKKGQNRCKLDIAAAVFSFTYVTVHFPYRNGEYSHNLHPDWIQTNADIFLANECNTNQHSYTDFGYTFKPPTTFKYGSEGCKQYLAGSHKFQVKEIEAFEVELK</sequence>
<evidence type="ECO:0000313" key="3">
    <source>
        <dbReference type="Proteomes" id="UP000785679"/>
    </source>
</evidence>
<evidence type="ECO:0000313" key="2">
    <source>
        <dbReference type="EMBL" id="TNV77661.1"/>
    </source>
</evidence>
<dbReference type="Proteomes" id="UP000785679">
    <property type="component" value="Unassembled WGS sequence"/>
</dbReference>
<protein>
    <recommendedName>
        <fullName evidence="1">TLDc domain-containing protein</fullName>
    </recommendedName>
</protein>